<name>A0A0G0YY08_9BACT</name>
<dbReference type="GO" id="GO:0005524">
    <property type="term" value="F:ATP binding"/>
    <property type="evidence" value="ECO:0007669"/>
    <property type="project" value="InterPro"/>
</dbReference>
<accession>A0A0G0YY08</accession>
<dbReference type="GO" id="GO:0003918">
    <property type="term" value="F:DNA topoisomerase type II (double strand cut, ATP-hydrolyzing) activity"/>
    <property type="evidence" value="ECO:0007669"/>
    <property type="project" value="TreeGrafter"/>
</dbReference>
<dbReference type="InterPro" id="IPR006691">
    <property type="entry name" value="GyrA/parC_rep"/>
</dbReference>
<protein>
    <submittedName>
        <fullName evidence="1">Gyrase subunit A protein</fullName>
    </submittedName>
</protein>
<evidence type="ECO:0000313" key="2">
    <source>
        <dbReference type="Proteomes" id="UP000034875"/>
    </source>
</evidence>
<proteinExistence type="predicted"/>
<dbReference type="GO" id="GO:0005737">
    <property type="term" value="C:cytoplasm"/>
    <property type="evidence" value="ECO:0007669"/>
    <property type="project" value="TreeGrafter"/>
</dbReference>
<dbReference type="PANTHER" id="PTHR43493:SF5">
    <property type="entry name" value="DNA GYRASE SUBUNIT A, CHLOROPLASTIC_MITOCHONDRIAL"/>
    <property type="match status" value="1"/>
</dbReference>
<dbReference type="InterPro" id="IPR035516">
    <property type="entry name" value="Gyrase/topoIV_suA_C"/>
</dbReference>
<dbReference type="PATRIC" id="fig|1618341.3.peg.721"/>
<dbReference type="EMBL" id="LCCZ01000055">
    <property type="protein sequence ID" value="KKS41459.1"/>
    <property type="molecule type" value="Genomic_DNA"/>
</dbReference>
<dbReference type="SUPFAM" id="SSF101904">
    <property type="entry name" value="GyrA/ParC C-terminal domain-like"/>
    <property type="match status" value="1"/>
</dbReference>
<dbReference type="Proteomes" id="UP000034875">
    <property type="component" value="Unassembled WGS sequence"/>
</dbReference>
<reference evidence="1 2" key="1">
    <citation type="journal article" date="2015" name="Nature">
        <title>rRNA introns, odd ribosomes, and small enigmatic genomes across a large radiation of phyla.</title>
        <authorList>
            <person name="Brown C.T."/>
            <person name="Hug L.A."/>
            <person name="Thomas B.C."/>
            <person name="Sharon I."/>
            <person name="Castelle C.J."/>
            <person name="Singh A."/>
            <person name="Wilkins M.J."/>
            <person name="Williams K.H."/>
            <person name="Banfield J.F."/>
        </authorList>
    </citation>
    <scope>NUCLEOTIDE SEQUENCE [LARGE SCALE GENOMIC DNA]</scope>
</reference>
<dbReference type="PANTHER" id="PTHR43493">
    <property type="entry name" value="DNA GYRASE/TOPOISOMERASE SUBUNIT A"/>
    <property type="match status" value="1"/>
</dbReference>
<dbReference type="AlphaFoldDB" id="A0A0G0YY08"/>
<dbReference type="Gene3D" id="2.120.10.90">
    <property type="entry name" value="DNA gyrase/topoisomerase IV, subunit A, C-terminal"/>
    <property type="match status" value="1"/>
</dbReference>
<dbReference type="Pfam" id="PF03989">
    <property type="entry name" value="DNA_gyraseA_C"/>
    <property type="match status" value="4"/>
</dbReference>
<dbReference type="GO" id="GO:0009330">
    <property type="term" value="C:DNA topoisomerase type II (double strand cut, ATP-hydrolyzing) complex"/>
    <property type="evidence" value="ECO:0007669"/>
    <property type="project" value="TreeGrafter"/>
</dbReference>
<gene>
    <name evidence="1" type="ORF">UV05_C0055G0008</name>
</gene>
<evidence type="ECO:0000313" key="1">
    <source>
        <dbReference type="EMBL" id="KKS41459.1"/>
    </source>
</evidence>
<dbReference type="GO" id="GO:0003677">
    <property type="term" value="F:DNA binding"/>
    <property type="evidence" value="ECO:0007669"/>
    <property type="project" value="InterPro"/>
</dbReference>
<dbReference type="GO" id="GO:0006265">
    <property type="term" value="P:DNA topological change"/>
    <property type="evidence" value="ECO:0007669"/>
    <property type="project" value="InterPro"/>
</dbReference>
<comment type="caution">
    <text evidence="1">The sequence shown here is derived from an EMBL/GenBank/DDBJ whole genome shotgun (WGS) entry which is preliminary data.</text>
</comment>
<dbReference type="InterPro" id="IPR050220">
    <property type="entry name" value="Type_II_DNA_Topoisomerases"/>
</dbReference>
<sequence>MSDNKYLFFATRKGLIKKTELTEYQSIRQSGLVAIKLDQNDELLETKTTSGNDKVLLCSSNGKAIMFSEKNVRPTGRASRGVTGMRFKAGDFLVGMAIISAQAKSAKPLQVLIVSENGFGKRTPLSEYREQGRGGSGIFTSKITPKTGKLVDMRALPAEAKADLLLISSKGQVIRLELNTVSVLGRQTQGVKLINLDPGDKVASVAVIFEEPDVQI</sequence>
<organism evidence="1 2">
    <name type="scientific">candidate division CPR1 bacterium GW2011_GWA2_42_17</name>
    <dbReference type="NCBI Taxonomy" id="1618341"/>
    <lineage>
        <taxon>Bacteria</taxon>
        <taxon>candidate division CPR1</taxon>
    </lineage>
</organism>